<feature type="domain" description="Myb-like" evidence="6">
    <location>
        <begin position="1"/>
        <end position="58"/>
    </location>
</feature>
<evidence type="ECO:0000313" key="9">
    <source>
        <dbReference type="Proteomes" id="UP000247233"/>
    </source>
</evidence>
<name>A0A317VJG3_9EURO</name>
<dbReference type="Pfam" id="PF00249">
    <property type="entry name" value="Myb_DNA-binding"/>
    <property type="match status" value="3"/>
</dbReference>
<feature type="region of interest" description="Disordered" evidence="5">
    <location>
        <begin position="188"/>
        <end position="222"/>
    </location>
</feature>
<keyword evidence="1" id="KW-0805">Transcription regulation</keyword>
<feature type="compositionally biased region" description="Polar residues" evidence="5">
    <location>
        <begin position="252"/>
        <end position="282"/>
    </location>
</feature>
<dbReference type="EMBL" id="MSFL01000025">
    <property type="protein sequence ID" value="PWY72992.1"/>
    <property type="molecule type" value="Genomic_DNA"/>
</dbReference>
<dbReference type="GO" id="GO:0042795">
    <property type="term" value="P:snRNA transcription by RNA polymerase II"/>
    <property type="evidence" value="ECO:0007669"/>
    <property type="project" value="TreeGrafter"/>
</dbReference>
<dbReference type="PANTHER" id="PTHR46621">
    <property type="entry name" value="SNRNA-ACTIVATING PROTEIN COMPLEX SUBUNIT 4"/>
    <property type="match status" value="1"/>
</dbReference>
<dbReference type="RefSeq" id="XP_025396646.1">
    <property type="nucleotide sequence ID" value="XM_025539566.1"/>
</dbReference>
<dbReference type="GO" id="GO:0042796">
    <property type="term" value="P:snRNA transcription by RNA polymerase III"/>
    <property type="evidence" value="ECO:0007669"/>
    <property type="project" value="TreeGrafter"/>
</dbReference>
<dbReference type="STRING" id="1448321.A0A317VJG3"/>
<accession>A0A317VJG3</accession>
<protein>
    <recommendedName>
        <fullName evidence="10">Myb-like transcription factor</fullName>
    </recommendedName>
</protein>
<keyword evidence="4" id="KW-0539">Nucleus</keyword>
<dbReference type="OrthoDB" id="2143914at2759"/>
<keyword evidence="3" id="KW-0804">Transcription</keyword>
<evidence type="ECO:0000256" key="4">
    <source>
        <dbReference type="ARBA" id="ARBA00023242"/>
    </source>
</evidence>
<dbReference type="InterPro" id="IPR009057">
    <property type="entry name" value="Homeodomain-like_sf"/>
</dbReference>
<reference evidence="8 9" key="1">
    <citation type="submission" date="2016-12" db="EMBL/GenBank/DDBJ databases">
        <title>The genomes of Aspergillus section Nigri reveals drivers in fungal speciation.</title>
        <authorList>
            <consortium name="DOE Joint Genome Institute"/>
            <person name="Vesth T.C."/>
            <person name="Nybo J."/>
            <person name="Theobald S."/>
            <person name="Brandl J."/>
            <person name="Frisvad J.C."/>
            <person name="Nielsen K.F."/>
            <person name="Lyhne E.K."/>
            <person name="Kogle M.E."/>
            <person name="Kuo A."/>
            <person name="Riley R."/>
            <person name="Clum A."/>
            <person name="Nolan M."/>
            <person name="Lipzen A."/>
            <person name="Salamov A."/>
            <person name="Henrissat B."/>
            <person name="Wiebenga A."/>
            <person name="De Vries R.P."/>
            <person name="Grigoriev I.V."/>
            <person name="Mortensen U.H."/>
            <person name="Andersen M.R."/>
            <person name="Baker S.E."/>
        </authorList>
    </citation>
    <scope>NUCLEOTIDE SEQUENCE [LARGE SCALE GENOMIC DNA]</scope>
    <source>
        <strain evidence="8 9">CBS 117.55</strain>
    </source>
</reference>
<keyword evidence="9" id="KW-1185">Reference proteome</keyword>
<feature type="domain" description="HTH myb-type" evidence="7">
    <location>
        <begin position="1"/>
        <end position="58"/>
    </location>
</feature>
<feature type="domain" description="HTH myb-type" evidence="7">
    <location>
        <begin position="116"/>
        <end position="165"/>
    </location>
</feature>
<organism evidence="8 9">
    <name type="scientific">Aspergillus heteromorphus CBS 117.55</name>
    <dbReference type="NCBI Taxonomy" id="1448321"/>
    <lineage>
        <taxon>Eukaryota</taxon>
        <taxon>Fungi</taxon>
        <taxon>Dikarya</taxon>
        <taxon>Ascomycota</taxon>
        <taxon>Pezizomycotina</taxon>
        <taxon>Eurotiomycetes</taxon>
        <taxon>Eurotiomycetidae</taxon>
        <taxon>Eurotiales</taxon>
        <taxon>Aspergillaceae</taxon>
        <taxon>Aspergillus</taxon>
        <taxon>Aspergillus subgen. Circumdati</taxon>
    </lineage>
</organism>
<dbReference type="InterPro" id="IPR051575">
    <property type="entry name" value="Myb-like_DNA-bd"/>
</dbReference>
<evidence type="ECO:0000256" key="1">
    <source>
        <dbReference type="ARBA" id="ARBA00023015"/>
    </source>
</evidence>
<evidence type="ECO:0008006" key="10">
    <source>
        <dbReference type="Google" id="ProtNLM"/>
    </source>
</evidence>
<feature type="compositionally biased region" description="Basic and acidic residues" evidence="5">
    <location>
        <begin position="196"/>
        <end position="221"/>
    </location>
</feature>
<keyword evidence="2" id="KW-0238">DNA-binding</keyword>
<dbReference type="GeneID" id="37061803"/>
<dbReference type="PROSITE" id="PS51294">
    <property type="entry name" value="HTH_MYB"/>
    <property type="match status" value="3"/>
</dbReference>
<evidence type="ECO:0000256" key="3">
    <source>
        <dbReference type="ARBA" id="ARBA00023163"/>
    </source>
</evidence>
<dbReference type="GO" id="GO:0019185">
    <property type="term" value="C:snRNA-activating protein complex"/>
    <property type="evidence" value="ECO:0007669"/>
    <property type="project" value="TreeGrafter"/>
</dbReference>
<evidence type="ECO:0000256" key="5">
    <source>
        <dbReference type="SAM" id="MobiDB-lite"/>
    </source>
</evidence>
<evidence type="ECO:0000259" key="7">
    <source>
        <dbReference type="PROSITE" id="PS51294"/>
    </source>
</evidence>
<gene>
    <name evidence="8" type="ORF">BO70DRAFT_297415</name>
</gene>
<feature type="region of interest" description="Disordered" evidence="5">
    <location>
        <begin position="250"/>
        <end position="282"/>
    </location>
</feature>
<evidence type="ECO:0000313" key="8">
    <source>
        <dbReference type="EMBL" id="PWY72992.1"/>
    </source>
</evidence>
<proteinExistence type="predicted"/>
<feature type="domain" description="Myb-like" evidence="6">
    <location>
        <begin position="59"/>
        <end position="109"/>
    </location>
</feature>
<dbReference type="AlphaFoldDB" id="A0A317VJG3"/>
<dbReference type="InterPro" id="IPR017930">
    <property type="entry name" value="Myb_dom"/>
</dbReference>
<dbReference type="Proteomes" id="UP000247233">
    <property type="component" value="Unassembled WGS sequence"/>
</dbReference>
<sequence length="318" mass="35286">MVSRARRSWTAGEDALLRELVLQRPEIERSQSFIWRDIAAYFPGRSNRDCRKRWCNTLANGRVKGPWFEEEDRLLFEAVQMHGMKWTRVAEVVGTRSADQCSSHWRQVLDPSINACDWTSEEDTHLVEAVATCGTKWSMISAYHIPRRTTLALKNRYIKLCSFGPVDCASTSIQGASASRTDFAREEHVMPTGDLTGDHDRAGDDDANEKGAKPKQNHNENYRTTYAPLLSELTPDLARPTMSNPRHVCSGHGSTPLNGTVGSPSDQMVNNNHTTNATPLLSSASFSSGTPFDGSGVSAPFMAHGKIPTHSNRYAANY</sequence>
<dbReference type="VEuPathDB" id="FungiDB:BO70DRAFT_297415"/>
<dbReference type="InterPro" id="IPR001005">
    <property type="entry name" value="SANT/Myb"/>
</dbReference>
<evidence type="ECO:0000259" key="6">
    <source>
        <dbReference type="PROSITE" id="PS50090"/>
    </source>
</evidence>
<comment type="caution">
    <text evidence="8">The sequence shown here is derived from an EMBL/GenBank/DDBJ whole genome shotgun (WGS) entry which is preliminary data.</text>
</comment>
<dbReference type="SMART" id="SM00717">
    <property type="entry name" value="SANT"/>
    <property type="match status" value="3"/>
</dbReference>
<dbReference type="GO" id="GO:0001006">
    <property type="term" value="F:RNA polymerase III type 3 promoter sequence-specific DNA binding"/>
    <property type="evidence" value="ECO:0007669"/>
    <property type="project" value="TreeGrafter"/>
</dbReference>
<dbReference type="Gene3D" id="1.10.10.60">
    <property type="entry name" value="Homeodomain-like"/>
    <property type="match status" value="3"/>
</dbReference>
<dbReference type="SUPFAM" id="SSF46689">
    <property type="entry name" value="Homeodomain-like"/>
    <property type="match status" value="2"/>
</dbReference>
<dbReference type="PANTHER" id="PTHR46621:SF1">
    <property type="entry name" value="SNRNA-ACTIVATING PROTEIN COMPLEX SUBUNIT 4"/>
    <property type="match status" value="1"/>
</dbReference>
<dbReference type="GO" id="GO:0000978">
    <property type="term" value="F:RNA polymerase II cis-regulatory region sequence-specific DNA binding"/>
    <property type="evidence" value="ECO:0007669"/>
    <property type="project" value="TreeGrafter"/>
</dbReference>
<feature type="domain" description="HTH myb-type" evidence="7">
    <location>
        <begin position="59"/>
        <end position="113"/>
    </location>
</feature>
<feature type="domain" description="Myb-like" evidence="6">
    <location>
        <begin position="110"/>
        <end position="161"/>
    </location>
</feature>
<dbReference type="PROSITE" id="PS50090">
    <property type="entry name" value="MYB_LIKE"/>
    <property type="match status" value="3"/>
</dbReference>
<dbReference type="CDD" id="cd00167">
    <property type="entry name" value="SANT"/>
    <property type="match status" value="3"/>
</dbReference>
<evidence type="ECO:0000256" key="2">
    <source>
        <dbReference type="ARBA" id="ARBA00023125"/>
    </source>
</evidence>